<dbReference type="Proteomes" id="UP001168821">
    <property type="component" value="Unassembled WGS sequence"/>
</dbReference>
<keyword evidence="1" id="KW-1133">Transmembrane helix</keyword>
<evidence type="ECO:0000313" key="2">
    <source>
        <dbReference type="EMBL" id="KAJ3653987.1"/>
    </source>
</evidence>
<evidence type="ECO:0000313" key="3">
    <source>
        <dbReference type="Proteomes" id="UP001168821"/>
    </source>
</evidence>
<protein>
    <submittedName>
        <fullName evidence="2">Uncharacterized protein</fullName>
    </submittedName>
</protein>
<organism evidence="2 3">
    <name type="scientific">Zophobas morio</name>
    <dbReference type="NCBI Taxonomy" id="2755281"/>
    <lineage>
        <taxon>Eukaryota</taxon>
        <taxon>Metazoa</taxon>
        <taxon>Ecdysozoa</taxon>
        <taxon>Arthropoda</taxon>
        <taxon>Hexapoda</taxon>
        <taxon>Insecta</taxon>
        <taxon>Pterygota</taxon>
        <taxon>Neoptera</taxon>
        <taxon>Endopterygota</taxon>
        <taxon>Coleoptera</taxon>
        <taxon>Polyphaga</taxon>
        <taxon>Cucujiformia</taxon>
        <taxon>Tenebrionidae</taxon>
        <taxon>Zophobas</taxon>
    </lineage>
</organism>
<evidence type="ECO:0000256" key="1">
    <source>
        <dbReference type="SAM" id="Phobius"/>
    </source>
</evidence>
<dbReference type="EMBL" id="JALNTZ010000004">
    <property type="protein sequence ID" value="KAJ3653987.1"/>
    <property type="molecule type" value="Genomic_DNA"/>
</dbReference>
<name>A0AA38ICS5_9CUCU</name>
<sequence length="76" mass="8832">MEYRYPTYHIRYGWRRASLTSLLYCGLVTSYLVMDGCKHVPPQLFCKITSVVKPLMEQYQHLAPKCQSRAPAPELP</sequence>
<keyword evidence="1" id="KW-0812">Transmembrane</keyword>
<reference evidence="2" key="1">
    <citation type="journal article" date="2023" name="G3 (Bethesda)">
        <title>Whole genome assemblies of Zophobas morio and Tenebrio molitor.</title>
        <authorList>
            <person name="Kaur S."/>
            <person name="Stinson S.A."/>
            <person name="diCenzo G.C."/>
        </authorList>
    </citation>
    <scope>NUCLEOTIDE SEQUENCE</scope>
    <source>
        <strain evidence="2">QUZm001</strain>
    </source>
</reference>
<dbReference type="AlphaFoldDB" id="A0AA38ICS5"/>
<gene>
    <name evidence="2" type="ORF">Zmor_013205</name>
</gene>
<accession>A0AA38ICS5</accession>
<feature type="transmembrane region" description="Helical" evidence="1">
    <location>
        <begin position="12"/>
        <end position="34"/>
    </location>
</feature>
<proteinExistence type="predicted"/>
<comment type="caution">
    <text evidence="2">The sequence shown here is derived from an EMBL/GenBank/DDBJ whole genome shotgun (WGS) entry which is preliminary data.</text>
</comment>
<keyword evidence="1" id="KW-0472">Membrane</keyword>
<keyword evidence="3" id="KW-1185">Reference proteome</keyword>